<keyword evidence="2" id="KW-1185">Reference proteome</keyword>
<dbReference type="RefSeq" id="WP_162120376.1">
    <property type="nucleotide sequence ID" value="NZ_CAWPJS010000021.1"/>
</dbReference>
<dbReference type="EMBL" id="WSFC01000021">
    <property type="protein sequence ID" value="NDL03841.1"/>
    <property type="molecule type" value="Genomic_DNA"/>
</dbReference>
<gene>
    <name evidence="1" type="ORF">GPY48_11565</name>
</gene>
<name>A0ABX0AQ19_9GAMM</name>
<protein>
    <submittedName>
        <fullName evidence="1">Uncharacterized protein</fullName>
    </submittedName>
</protein>
<accession>A0ABX0AQ19</accession>
<evidence type="ECO:0000313" key="2">
    <source>
        <dbReference type="Proteomes" id="UP000466619"/>
    </source>
</evidence>
<comment type="caution">
    <text evidence="1">The sequence shown here is derived from an EMBL/GenBank/DDBJ whole genome shotgun (WGS) entry which is preliminary data.</text>
</comment>
<proteinExistence type="predicted"/>
<dbReference type="Proteomes" id="UP000466619">
    <property type="component" value="Unassembled WGS sequence"/>
</dbReference>
<reference evidence="1 2" key="1">
    <citation type="submission" date="2019-12" db="EMBL/GenBank/DDBJ databases">
        <title>Engineering Photorhabdus to improve their lethality against agricultural pests.</title>
        <authorList>
            <person name="Machado R.A.R."/>
        </authorList>
    </citation>
    <scope>NUCLEOTIDE SEQUENCE [LARGE SCALE GENOMIC DNA]</scope>
    <source>
        <strain evidence="1 2">M-CN4</strain>
    </source>
</reference>
<sequence>MFPIYTLWISRCIATARERIPGSIDNDVTGVSECHQQRGNLKDNGYKSNRILPRNLRPILDGDFWQCLLNILTIKR</sequence>
<evidence type="ECO:0000313" key="1">
    <source>
        <dbReference type="EMBL" id="NDL03841.1"/>
    </source>
</evidence>
<organism evidence="1 2">
    <name type="scientific">Photorhabdus bodei</name>
    <dbReference type="NCBI Taxonomy" id="2029681"/>
    <lineage>
        <taxon>Bacteria</taxon>
        <taxon>Pseudomonadati</taxon>
        <taxon>Pseudomonadota</taxon>
        <taxon>Gammaproteobacteria</taxon>
        <taxon>Enterobacterales</taxon>
        <taxon>Morganellaceae</taxon>
        <taxon>Photorhabdus</taxon>
    </lineage>
</organism>